<keyword evidence="4" id="KW-0732">Signal</keyword>
<feature type="transmembrane region" description="Helical" evidence="6">
    <location>
        <begin position="7"/>
        <end position="26"/>
    </location>
</feature>
<dbReference type="GeneID" id="32490570"/>
<keyword evidence="6" id="KW-0812">Transmembrane</keyword>
<keyword evidence="5" id="KW-0572">Peptidoglycan-anchor</keyword>
<keyword evidence="2" id="KW-0134">Cell wall</keyword>
<dbReference type="Pfam" id="PF00746">
    <property type="entry name" value="Gram_pos_anchor"/>
    <property type="match status" value="1"/>
</dbReference>
<evidence type="ECO:0000313" key="9">
    <source>
        <dbReference type="EMBL" id="MBC1487048.1"/>
    </source>
</evidence>
<gene>
    <name evidence="9" type="ORF">HB897_12490</name>
    <name evidence="8" type="ORF">UQ68_10600</name>
</gene>
<comment type="subcellular location">
    <subcellularLocation>
        <location evidence="1">Secreted</location>
        <location evidence="1">Cell wall</location>
        <topology evidence="1">Peptidoglycan-anchor</topology>
    </subcellularLocation>
</comment>
<feature type="transmembrane region" description="Helical" evidence="6">
    <location>
        <begin position="46"/>
        <end position="66"/>
    </location>
</feature>
<evidence type="ECO:0000256" key="4">
    <source>
        <dbReference type="ARBA" id="ARBA00022729"/>
    </source>
</evidence>
<dbReference type="NCBIfam" id="TIGR01167">
    <property type="entry name" value="LPXTG_anchor"/>
    <property type="match status" value="1"/>
</dbReference>
<evidence type="ECO:0000256" key="6">
    <source>
        <dbReference type="SAM" id="Phobius"/>
    </source>
</evidence>
<dbReference type="Proteomes" id="UP000523362">
    <property type="component" value="Unassembled WGS sequence"/>
</dbReference>
<evidence type="ECO:0000313" key="10">
    <source>
        <dbReference type="Proteomes" id="UP000033536"/>
    </source>
</evidence>
<evidence type="ECO:0000256" key="3">
    <source>
        <dbReference type="ARBA" id="ARBA00022525"/>
    </source>
</evidence>
<reference evidence="8 10" key="1">
    <citation type="submission" date="2015-02" db="EMBL/GenBank/DDBJ databases">
        <title>Sequencing of Listeria spp. dairy environmental strains.</title>
        <authorList>
            <person name="Muhterem-Uyar M."/>
            <person name="Wagner M."/>
            <person name="Schmitz-Esser S."/>
            <person name="Stessl B."/>
        </authorList>
    </citation>
    <scope>NUCLEOTIDE SEQUENCE [LARGE SCALE GENOMIC DNA]</scope>
    <source>
        <strain evidence="8 10">7KSM</strain>
    </source>
</reference>
<sequence>MVFSKKMISSIIVIISLGYAYFQFEAVRAVQNTASATLLPTTGDKISIWPIVVGVFLVLVAIVLFLKKKI</sequence>
<reference evidence="9 11" key="2">
    <citation type="submission" date="2020-03" db="EMBL/GenBank/DDBJ databases">
        <title>Soil Listeria distribution.</title>
        <authorList>
            <person name="Liao J."/>
            <person name="Wiedmann M."/>
        </authorList>
    </citation>
    <scope>NUCLEOTIDE SEQUENCE [LARGE SCALE GENOMIC DNA]</scope>
    <source>
        <strain evidence="9 11">FSL L7-1560</strain>
    </source>
</reference>
<keyword evidence="6" id="KW-0472">Membrane</keyword>
<evidence type="ECO:0000313" key="8">
    <source>
        <dbReference type="EMBL" id="KKD44749.1"/>
    </source>
</evidence>
<keyword evidence="6" id="KW-1133">Transmembrane helix</keyword>
<name>A0A7X0X443_LISSE</name>
<evidence type="ECO:0000256" key="2">
    <source>
        <dbReference type="ARBA" id="ARBA00022512"/>
    </source>
</evidence>
<evidence type="ECO:0000256" key="5">
    <source>
        <dbReference type="ARBA" id="ARBA00023088"/>
    </source>
</evidence>
<protein>
    <submittedName>
        <fullName evidence="9">LPXTG cell wall anchor domain-containing protein</fullName>
    </submittedName>
    <submittedName>
        <fullName evidence="8">Peptidoglycan-binding protein</fullName>
    </submittedName>
</protein>
<dbReference type="EMBL" id="JAARRG010000011">
    <property type="protein sequence ID" value="MBC1487048.1"/>
    <property type="molecule type" value="Genomic_DNA"/>
</dbReference>
<dbReference type="AlphaFoldDB" id="A0A7X0X443"/>
<dbReference type="Proteomes" id="UP000033536">
    <property type="component" value="Unassembled WGS sequence"/>
</dbReference>
<accession>A0A7X0X443</accession>
<dbReference type="EMBL" id="JYOM01000015">
    <property type="protein sequence ID" value="KKD44749.1"/>
    <property type="molecule type" value="Genomic_DNA"/>
</dbReference>
<evidence type="ECO:0000259" key="7">
    <source>
        <dbReference type="PROSITE" id="PS50847"/>
    </source>
</evidence>
<dbReference type="OMA" id="DKISIWP"/>
<proteinExistence type="predicted"/>
<evidence type="ECO:0000313" key="11">
    <source>
        <dbReference type="Proteomes" id="UP000523362"/>
    </source>
</evidence>
<dbReference type="InterPro" id="IPR019931">
    <property type="entry name" value="LPXTG_anchor"/>
</dbReference>
<dbReference type="PROSITE" id="PS50847">
    <property type="entry name" value="GRAM_POS_ANCHORING"/>
    <property type="match status" value="1"/>
</dbReference>
<evidence type="ECO:0000256" key="1">
    <source>
        <dbReference type="ARBA" id="ARBA00004168"/>
    </source>
</evidence>
<feature type="domain" description="Gram-positive cocci surface proteins LPxTG" evidence="7">
    <location>
        <begin position="39"/>
        <end position="70"/>
    </location>
</feature>
<keyword evidence="3" id="KW-0964">Secreted</keyword>
<comment type="caution">
    <text evidence="9">The sequence shown here is derived from an EMBL/GenBank/DDBJ whole genome shotgun (WGS) entry which is preliminary data.</text>
</comment>
<organism evidence="9 11">
    <name type="scientific">Listeria seeligeri</name>
    <dbReference type="NCBI Taxonomy" id="1640"/>
    <lineage>
        <taxon>Bacteria</taxon>
        <taxon>Bacillati</taxon>
        <taxon>Bacillota</taxon>
        <taxon>Bacilli</taxon>
        <taxon>Bacillales</taxon>
        <taxon>Listeriaceae</taxon>
        <taxon>Listeria</taxon>
    </lineage>
</organism>
<dbReference type="RefSeq" id="WP_003746169.1">
    <property type="nucleotide sequence ID" value="NZ_CBCPLZ010000005.1"/>
</dbReference>
<keyword evidence="10" id="KW-1185">Reference proteome</keyword>